<organism evidence="1 2">
    <name type="scientific">Ancylostoma ceylanicum</name>
    <dbReference type="NCBI Taxonomy" id="53326"/>
    <lineage>
        <taxon>Eukaryota</taxon>
        <taxon>Metazoa</taxon>
        <taxon>Ecdysozoa</taxon>
        <taxon>Nematoda</taxon>
        <taxon>Chromadorea</taxon>
        <taxon>Rhabditida</taxon>
        <taxon>Rhabditina</taxon>
        <taxon>Rhabditomorpha</taxon>
        <taxon>Strongyloidea</taxon>
        <taxon>Ancylostomatidae</taxon>
        <taxon>Ancylostomatinae</taxon>
        <taxon>Ancylostoma</taxon>
    </lineage>
</organism>
<dbReference type="Proteomes" id="UP000054495">
    <property type="component" value="Unassembled WGS sequence"/>
</dbReference>
<dbReference type="AlphaFoldDB" id="A0A0D6LQT8"/>
<proteinExistence type="predicted"/>
<evidence type="ECO:0000313" key="2">
    <source>
        <dbReference type="Proteomes" id="UP000054495"/>
    </source>
</evidence>
<name>A0A0D6LQT8_9BILA</name>
<evidence type="ECO:0008006" key="3">
    <source>
        <dbReference type="Google" id="ProtNLM"/>
    </source>
</evidence>
<reference evidence="1 2" key="1">
    <citation type="submission" date="2013-05" db="EMBL/GenBank/DDBJ databases">
        <title>Draft genome of the parasitic nematode Anyclostoma ceylanicum.</title>
        <authorList>
            <person name="Mitreva M."/>
        </authorList>
    </citation>
    <scope>NUCLEOTIDE SEQUENCE [LARGE SCALE GENOMIC DNA]</scope>
</reference>
<evidence type="ECO:0000313" key="1">
    <source>
        <dbReference type="EMBL" id="EPB73578.1"/>
    </source>
</evidence>
<sequence length="119" mass="13693">MEDQTGLLYEKGDTLDICKYRPICLLNFMTRISPFYDDITIDVRREVRPGDTVLPKLSSAILEDVMRRLEWDNMGVQVDDRQLDHLRFADDTIPVEPSISQANVCWPISTTSVERSVSD</sequence>
<protein>
    <recommendedName>
        <fullName evidence="3">Reverse transcriptase domain-containing protein</fullName>
    </recommendedName>
</protein>
<dbReference type="EMBL" id="KE124982">
    <property type="protein sequence ID" value="EPB73578.1"/>
    <property type="molecule type" value="Genomic_DNA"/>
</dbReference>
<accession>A0A0D6LQT8</accession>
<keyword evidence="2" id="KW-1185">Reference proteome</keyword>
<gene>
    <name evidence="1" type="ORF">ANCCEY_07351</name>
</gene>